<dbReference type="InterPro" id="IPR036732">
    <property type="entry name" value="AFP_Neu5c_C_sf"/>
</dbReference>
<dbReference type="EMBL" id="BAAAMQ010000007">
    <property type="protein sequence ID" value="GAA2098383.1"/>
    <property type="molecule type" value="Genomic_DNA"/>
</dbReference>
<keyword evidence="2" id="KW-0472">Membrane</keyword>
<keyword evidence="2" id="KW-1133">Transmembrane helix</keyword>
<dbReference type="Gene3D" id="3.90.1210.10">
    <property type="entry name" value="Antifreeze-like/N-acetylneuraminic acid synthase C-terminal domain"/>
    <property type="match status" value="1"/>
</dbReference>
<keyword evidence="5" id="KW-1185">Reference proteome</keyword>
<dbReference type="Pfam" id="PF08666">
    <property type="entry name" value="SAF"/>
    <property type="match status" value="1"/>
</dbReference>
<evidence type="ECO:0000313" key="4">
    <source>
        <dbReference type="EMBL" id="GAA2098383.1"/>
    </source>
</evidence>
<evidence type="ECO:0000256" key="2">
    <source>
        <dbReference type="SAM" id="Phobius"/>
    </source>
</evidence>
<dbReference type="InterPro" id="IPR006190">
    <property type="entry name" value="SAF_AFP_Neu5Ac"/>
</dbReference>
<evidence type="ECO:0000313" key="5">
    <source>
        <dbReference type="Proteomes" id="UP001501161"/>
    </source>
</evidence>
<dbReference type="CDD" id="cd11614">
    <property type="entry name" value="SAF_CpaB_FlgA_like"/>
    <property type="match status" value="1"/>
</dbReference>
<dbReference type="InterPro" id="IPR013974">
    <property type="entry name" value="SAF"/>
</dbReference>
<dbReference type="SUPFAM" id="SSF51269">
    <property type="entry name" value="AFP III-like domain"/>
    <property type="match status" value="1"/>
</dbReference>
<proteinExistence type="predicted"/>
<accession>A0ABP5ID65</accession>
<name>A0ABP5ID65_9ACTN</name>
<gene>
    <name evidence="4" type="ORF">GCM10009726_07240</name>
</gene>
<sequence length="224" mass="22791">MTSTTTMNGRSAERGSTLPSPPLVPPPKLRRRPALVAGAVAAICLGALLAAWAWTSTTNTQEVLVARSTIERGSLITEDDLARVRVSADPALSRVAASAFDDLVGKRAALDIAEGGLITPGATTTETVPGDGASIVGVALSPAQSPGMALQAGDRVRLVVTPPPGGDQSSGPPAFNDAEVVEVNYDSESGVLVVDVLVPHADATVLAARAATGNVALILDSRER</sequence>
<evidence type="ECO:0000259" key="3">
    <source>
        <dbReference type="PROSITE" id="PS50844"/>
    </source>
</evidence>
<feature type="transmembrane region" description="Helical" evidence="2">
    <location>
        <begin position="34"/>
        <end position="54"/>
    </location>
</feature>
<dbReference type="RefSeq" id="WP_343997101.1">
    <property type="nucleotide sequence ID" value="NZ_BAAAMQ010000007.1"/>
</dbReference>
<reference evidence="5" key="1">
    <citation type="journal article" date="2019" name="Int. J. Syst. Evol. Microbiol.">
        <title>The Global Catalogue of Microorganisms (GCM) 10K type strain sequencing project: providing services to taxonomists for standard genome sequencing and annotation.</title>
        <authorList>
            <consortium name="The Broad Institute Genomics Platform"/>
            <consortium name="The Broad Institute Genome Sequencing Center for Infectious Disease"/>
            <person name="Wu L."/>
            <person name="Ma J."/>
        </authorList>
    </citation>
    <scope>NUCLEOTIDE SEQUENCE [LARGE SCALE GENOMIC DNA]</scope>
    <source>
        <strain evidence="5">JCM 13813</strain>
    </source>
</reference>
<feature type="domain" description="AFP-like" evidence="3">
    <location>
        <begin position="63"/>
        <end position="126"/>
    </location>
</feature>
<dbReference type="SMART" id="SM00858">
    <property type="entry name" value="SAF"/>
    <property type="match status" value="1"/>
</dbReference>
<keyword evidence="2" id="KW-0812">Transmembrane</keyword>
<dbReference type="PROSITE" id="PS50844">
    <property type="entry name" value="AFP_LIKE"/>
    <property type="match status" value="1"/>
</dbReference>
<comment type="caution">
    <text evidence="4">The sequence shown here is derived from an EMBL/GenBank/DDBJ whole genome shotgun (WGS) entry which is preliminary data.</text>
</comment>
<feature type="region of interest" description="Disordered" evidence="1">
    <location>
        <begin position="1"/>
        <end position="27"/>
    </location>
</feature>
<dbReference type="Proteomes" id="UP001501161">
    <property type="component" value="Unassembled WGS sequence"/>
</dbReference>
<organism evidence="4 5">
    <name type="scientific">Nocardioides furvisabuli</name>
    <dbReference type="NCBI Taxonomy" id="375542"/>
    <lineage>
        <taxon>Bacteria</taxon>
        <taxon>Bacillati</taxon>
        <taxon>Actinomycetota</taxon>
        <taxon>Actinomycetes</taxon>
        <taxon>Propionibacteriales</taxon>
        <taxon>Nocardioidaceae</taxon>
        <taxon>Nocardioides</taxon>
    </lineage>
</organism>
<evidence type="ECO:0000256" key="1">
    <source>
        <dbReference type="SAM" id="MobiDB-lite"/>
    </source>
</evidence>
<protein>
    <recommendedName>
        <fullName evidence="3">AFP-like domain-containing protein</fullName>
    </recommendedName>
</protein>